<dbReference type="EMBL" id="BAABUJ010000012">
    <property type="protein sequence ID" value="GAA5799328.1"/>
    <property type="molecule type" value="Genomic_DNA"/>
</dbReference>
<dbReference type="Proteomes" id="UP001476247">
    <property type="component" value="Unassembled WGS sequence"/>
</dbReference>
<evidence type="ECO:0000313" key="3">
    <source>
        <dbReference type="Proteomes" id="UP001476247"/>
    </source>
</evidence>
<keyword evidence="1" id="KW-0812">Transmembrane</keyword>
<proteinExistence type="predicted"/>
<keyword evidence="3" id="KW-1185">Reference proteome</keyword>
<reference evidence="2 3" key="1">
    <citation type="submission" date="2024-04" db="EMBL/GenBank/DDBJ databases">
        <title>genome sequences of Mucor flavus KT1a and Helicostylum pulchrum KT1b strains isolation_sourced from the surface of a dry-aged beef.</title>
        <authorList>
            <person name="Toyotome T."/>
            <person name="Hosono M."/>
            <person name="Torimaru M."/>
            <person name="Fukuda K."/>
            <person name="Mikami N."/>
        </authorList>
    </citation>
    <scope>NUCLEOTIDE SEQUENCE [LARGE SCALE GENOMIC DNA]</scope>
    <source>
        <strain evidence="2 3">KT1b</strain>
    </source>
</reference>
<gene>
    <name evidence="2" type="ORF">HPULCUR_004741</name>
</gene>
<feature type="transmembrane region" description="Helical" evidence="1">
    <location>
        <begin position="75"/>
        <end position="95"/>
    </location>
</feature>
<keyword evidence="1" id="KW-0472">Membrane</keyword>
<name>A0ABP9XYG0_9FUNG</name>
<organism evidence="2 3">
    <name type="scientific">Helicostylum pulchrum</name>
    <dbReference type="NCBI Taxonomy" id="562976"/>
    <lineage>
        <taxon>Eukaryota</taxon>
        <taxon>Fungi</taxon>
        <taxon>Fungi incertae sedis</taxon>
        <taxon>Mucoromycota</taxon>
        <taxon>Mucoromycotina</taxon>
        <taxon>Mucoromycetes</taxon>
        <taxon>Mucorales</taxon>
        <taxon>Mucorineae</taxon>
        <taxon>Mucoraceae</taxon>
        <taxon>Helicostylum</taxon>
    </lineage>
</organism>
<keyword evidence="1" id="KW-1133">Transmembrane helix</keyword>
<evidence type="ECO:0000313" key="2">
    <source>
        <dbReference type="EMBL" id="GAA5799328.1"/>
    </source>
</evidence>
<evidence type="ECO:0000256" key="1">
    <source>
        <dbReference type="SAM" id="Phobius"/>
    </source>
</evidence>
<protein>
    <submittedName>
        <fullName evidence="2">Uncharacterized protein</fullName>
    </submittedName>
</protein>
<comment type="caution">
    <text evidence="2">The sequence shown here is derived from an EMBL/GenBank/DDBJ whole genome shotgun (WGS) entry which is preliminary data.</text>
</comment>
<accession>A0ABP9XYG0</accession>
<sequence length="133" mass="15416">MVPVYLLDMVANIFIFGVQKSLYMEWCMRDSKGISNEIIMIVSEASTGAVIVDPTNITSLDTYNCQRLWEDELKFSIAVLITMTIYWAFCVLHYYQKLRNLFPQRSIYAGFMNYAPTRFLPGHLYNNHPPSKA</sequence>